<dbReference type="PANTHER" id="PTHR23416:SF23">
    <property type="entry name" value="ACETYLTRANSFERASE C18B11.09C-RELATED"/>
    <property type="match status" value="1"/>
</dbReference>
<organism evidence="4 5">
    <name type="scientific">Bacillus cereus</name>
    <dbReference type="NCBI Taxonomy" id="1396"/>
    <lineage>
        <taxon>Bacteria</taxon>
        <taxon>Bacillati</taxon>
        <taxon>Bacillota</taxon>
        <taxon>Bacilli</taxon>
        <taxon>Bacillales</taxon>
        <taxon>Bacillaceae</taxon>
        <taxon>Bacillus</taxon>
        <taxon>Bacillus cereus group</taxon>
    </lineage>
</organism>
<evidence type="ECO:0000313" key="4">
    <source>
        <dbReference type="EMBL" id="PFS02790.1"/>
    </source>
</evidence>
<dbReference type="SUPFAM" id="SSF51161">
    <property type="entry name" value="Trimeric LpxA-like enzymes"/>
    <property type="match status" value="1"/>
</dbReference>
<dbReference type="GO" id="GO:0008374">
    <property type="term" value="F:O-acyltransferase activity"/>
    <property type="evidence" value="ECO:0007669"/>
    <property type="project" value="TreeGrafter"/>
</dbReference>
<dbReference type="RefSeq" id="WP_098522999.1">
    <property type="nucleotide sequence ID" value="NZ_NUPQ01000062.1"/>
</dbReference>
<evidence type="ECO:0000313" key="5">
    <source>
        <dbReference type="Proteomes" id="UP000226357"/>
    </source>
</evidence>
<dbReference type="PROSITE" id="PS00101">
    <property type="entry name" value="HEXAPEP_TRANSFERASES"/>
    <property type="match status" value="1"/>
</dbReference>
<dbReference type="GO" id="GO:0005829">
    <property type="term" value="C:cytosol"/>
    <property type="evidence" value="ECO:0007669"/>
    <property type="project" value="TreeGrafter"/>
</dbReference>
<reference evidence="4 5" key="1">
    <citation type="submission" date="2017-09" db="EMBL/GenBank/DDBJ databases">
        <title>Large-scale bioinformatics analysis of Bacillus genomes uncovers conserved roles of natural products in bacterial physiology.</title>
        <authorList>
            <consortium name="Agbiome Team Llc"/>
            <person name="Bleich R.M."/>
            <person name="Grubbs K.J."/>
            <person name="Santa Maria K.C."/>
            <person name="Allen S.E."/>
            <person name="Farag S."/>
            <person name="Shank E.A."/>
            <person name="Bowers A."/>
        </authorList>
    </citation>
    <scope>NUCLEOTIDE SEQUENCE [LARGE SCALE GENOMIC DNA]</scope>
    <source>
        <strain evidence="4 5">AFS067272</strain>
    </source>
</reference>
<dbReference type="EMBL" id="NVBO01000064">
    <property type="protein sequence ID" value="PFS02790.1"/>
    <property type="molecule type" value="Genomic_DNA"/>
</dbReference>
<dbReference type="InterPro" id="IPR051159">
    <property type="entry name" value="Hexapeptide_acetyltransf"/>
</dbReference>
<proteinExistence type="inferred from homology"/>
<dbReference type="AlphaFoldDB" id="A0AA44QBY7"/>
<dbReference type="Pfam" id="PF00132">
    <property type="entry name" value="Hexapep"/>
    <property type="match status" value="1"/>
</dbReference>
<evidence type="ECO:0000256" key="3">
    <source>
        <dbReference type="ARBA" id="ARBA00022737"/>
    </source>
</evidence>
<dbReference type="PANTHER" id="PTHR23416">
    <property type="entry name" value="SIALIC ACID SYNTHASE-RELATED"/>
    <property type="match status" value="1"/>
</dbReference>
<dbReference type="Gene3D" id="2.160.10.10">
    <property type="entry name" value="Hexapeptide repeat proteins"/>
    <property type="match status" value="1"/>
</dbReference>
<gene>
    <name evidence="4" type="ORF">COK38_08615</name>
</gene>
<keyword evidence="3" id="KW-0677">Repeat</keyword>
<evidence type="ECO:0000256" key="2">
    <source>
        <dbReference type="ARBA" id="ARBA00022679"/>
    </source>
</evidence>
<accession>A0AA44QBY7</accession>
<comment type="similarity">
    <text evidence="1">Belongs to the transferase hexapeptide repeat family.</text>
</comment>
<keyword evidence="2" id="KW-0808">Transferase</keyword>
<dbReference type="Proteomes" id="UP000226357">
    <property type="component" value="Unassembled WGS sequence"/>
</dbReference>
<dbReference type="InterPro" id="IPR018357">
    <property type="entry name" value="Hexapep_transf_CS"/>
</dbReference>
<evidence type="ECO:0000256" key="1">
    <source>
        <dbReference type="ARBA" id="ARBA00007274"/>
    </source>
</evidence>
<dbReference type="InterPro" id="IPR011004">
    <property type="entry name" value="Trimer_LpxA-like_sf"/>
</dbReference>
<comment type="caution">
    <text evidence="4">The sequence shown here is derived from an EMBL/GenBank/DDBJ whole genome shotgun (WGS) entry which is preliminary data.</text>
</comment>
<sequence length="182" mass="20016">MLANLKSFIKWKLRGEVPTKQLVKMGLKVGKNFNRLNGCIIDYSHCWLITIGDNVTLAPRVHILAHDASTKLHLNYTKIGLVSIGNDVFVGAGTIILPNVKIGNSVIIGAGSVVTKDIPENSVAVGNPAKVIDKTNNYLNKNKVVMNSRPIFDESWTIRGNVNYTQKKEMIDSLKDGLGYVK</sequence>
<protein>
    <submittedName>
        <fullName evidence="4">Acetyltransferase</fullName>
    </submittedName>
</protein>
<dbReference type="InterPro" id="IPR001451">
    <property type="entry name" value="Hexapep"/>
</dbReference>
<name>A0AA44QBY7_BACCE</name>